<keyword evidence="1" id="KW-1133">Transmembrane helix</keyword>
<keyword evidence="3" id="KW-0378">Hydrolase</keyword>
<organism evidence="3 4">
    <name type="scientific">Actinoplanes philippinensis</name>
    <dbReference type="NCBI Taxonomy" id="35752"/>
    <lineage>
        <taxon>Bacteria</taxon>
        <taxon>Bacillati</taxon>
        <taxon>Actinomycetota</taxon>
        <taxon>Actinomycetes</taxon>
        <taxon>Micromonosporales</taxon>
        <taxon>Micromonosporaceae</taxon>
        <taxon>Actinoplanes</taxon>
    </lineage>
</organism>
<evidence type="ECO:0000313" key="4">
    <source>
        <dbReference type="Proteomes" id="UP000199645"/>
    </source>
</evidence>
<evidence type="ECO:0000313" key="3">
    <source>
        <dbReference type="EMBL" id="SFF59194.1"/>
    </source>
</evidence>
<evidence type="ECO:0000259" key="2">
    <source>
        <dbReference type="Pfam" id="PF13400"/>
    </source>
</evidence>
<accession>A0A1I2JXC4</accession>
<dbReference type="STRING" id="35752.SAMN05421541_114133"/>
<feature type="domain" description="Putative Flp pilus-assembly TadG-like N-terminal" evidence="2">
    <location>
        <begin position="21"/>
        <end position="67"/>
    </location>
</feature>
<keyword evidence="3" id="KW-0347">Helicase</keyword>
<dbReference type="EMBL" id="FONV01000014">
    <property type="protein sequence ID" value="SFF59194.1"/>
    <property type="molecule type" value="Genomic_DNA"/>
</dbReference>
<keyword evidence="3" id="KW-0547">Nucleotide-binding</keyword>
<sequence length="132" mass="13262">MTRLQDAPGSRVRRRLRDDRGAASIFVLAVGLVLIGVALVVVAGGAARIARHQAQAAADFGALAGGAHAIEGQAAACAVAARYVQANHGRMAGCAVEGLEIVVHVEVRLDFYPASAGAAARAGPVTAFPGGP</sequence>
<dbReference type="InterPro" id="IPR028087">
    <property type="entry name" value="Tad_N"/>
</dbReference>
<keyword evidence="1" id="KW-0812">Transmembrane</keyword>
<keyword evidence="3" id="KW-0067">ATP-binding</keyword>
<reference evidence="3 4" key="1">
    <citation type="submission" date="2016-10" db="EMBL/GenBank/DDBJ databases">
        <authorList>
            <person name="de Groot N.N."/>
        </authorList>
    </citation>
    <scope>NUCLEOTIDE SEQUENCE [LARGE SCALE GENOMIC DNA]</scope>
    <source>
        <strain evidence="3 4">DSM 43019</strain>
    </source>
</reference>
<feature type="transmembrane region" description="Helical" evidence="1">
    <location>
        <begin position="21"/>
        <end position="46"/>
    </location>
</feature>
<protein>
    <submittedName>
        <fullName evidence="3">Helicase/secretion neighborhood TadE-like protein</fullName>
    </submittedName>
</protein>
<name>A0A1I2JXC4_9ACTN</name>
<gene>
    <name evidence="3" type="ORF">SAMN05421541_114133</name>
</gene>
<dbReference type="GO" id="GO:0004386">
    <property type="term" value="F:helicase activity"/>
    <property type="evidence" value="ECO:0007669"/>
    <property type="project" value="UniProtKB-KW"/>
</dbReference>
<dbReference type="NCBIfam" id="TIGR03816">
    <property type="entry name" value="tadE_like_DECH"/>
    <property type="match status" value="1"/>
</dbReference>
<dbReference type="AlphaFoldDB" id="A0A1I2JXC4"/>
<dbReference type="Pfam" id="PF13400">
    <property type="entry name" value="Tad"/>
    <property type="match status" value="1"/>
</dbReference>
<keyword evidence="1" id="KW-0472">Membrane</keyword>
<keyword evidence="4" id="KW-1185">Reference proteome</keyword>
<dbReference type="RefSeq" id="WP_093620097.1">
    <property type="nucleotide sequence ID" value="NZ_BOMT01000082.1"/>
</dbReference>
<evidence type="ECO:0000256" key="1">
    <source>
        <dbReference type="SAM" id="Phobius"/>
    </source>
</evidence>
<proteinExistence type="predicted"/>
<dbReference type="Proteomes" id="UP000199645">
    <property type="component" value="Unassembled WGS sequence"/>
</dbReference>
<dbReference type="InterPro" id="IPR021202">
    <property type="entry name" value="Rv3654c-like"/>
</dbReference>